<dbReference type="PANTHER" id="PTHR11630">
    <property type="entry name" value="DNA REPLICATION LICENSING FACTOR MCM FAMILY MEMBER"/>
    <property type="match status" value="1"/>
</dbReference>
<evidence type="ECO:0000259" key="17">
    <source>
        <dbReference type="PROSITE" id="PS50051"/>
    </source>
</evidence>
<dbReference type="OrthoDB" id="844at2759"/>
<keyword evidence="10" id="KW-0347">Helicase</keyword>
<feature type="compositionally biased region" description="Acidic residues" evidence="16">
    <location>
        <begin position="54"/>
        <end position="65"/>
    </location>
</feature>
<evidence type="ECO:0000313" key="18">
    <source>
        <dbReference type="EMBL" id="CAD5226914.1"/>
    </source>
</evidence>
<evidence type="ECO:0000256" key="5">
    <source>
        <dbReference type="ARBA" id="ARBA00022705"/>
    </source>
</evidence>
<dbReference type="GO" id="GO:0003697">
    <property type="term" value="F:single-stranded DNA binding"/>
    <property type="evidence" value="ECO:0007669"/>
    <property type="project" value="TreeGrafter"/>
</dbReference>
<dbReference type="Pfam" id="PF17207">
    <property type="entry name" value="MCM_OB"/>
    <property type="match status" value="1"/>
</dbReference>
<evidence type="ECO:0000256" key="10">
    <source>
        <dbReference type="ARBA" id="ARBA00022806"/>
    </source>
</evidence>
<evidence type="ECO:0000256" key="4">
    <source>
        <dbReference type="ARBA" id="ARBA00018925"/>
    </source>
</evidence>
<dbReference type="GO" id="GO:0017116">
    <property type="term" value="F:single-stranded DNA helicase activity"/>
    <property type="evidence" value="ECO:0007669"/>
    <property type="project" value="TreeGrafter"/>
</dbReference>
<evidence type="ECO:0000256" key="8">
    <source>
        <dbReference type="ARBA" id="ARBA00022771"/>
    </source>
</evidence>
<dbReference type="GO" id="GO:0000727">
    <property type="term" value="P:double-strand break repair via break-induced replication"/>
    <property type="evidence" value="ECO:0007669"/>
    <property type="project" value="TreeGrafter"/>
</dbReference>
<dbReference type="PROSITE" id="PS50051">
    <property type="entry name" value="MCM_2"/>
    <property type="match status" value="1"/>
</dbReference>
<evidence type="ECO:0000256" key="3">
    <source>
        <dbReference type="ARBA" id="ARBA00012551"/>
    </source>
</evidence>
<dbReference type="Proteomes" id="UP000659654">
    <property type="component" value="Unassembled WGS sequence"/>
</dbReference>
<evidence type="ECO:0000256" key="13">
    <source>
        <dbReference type="ARBA" id="ARBA00023125"/>
    </source>
</evidence>
<dbReference type="EMBL" id="CAJFDI010000004">
    <property type="protein sequence ID" value="CAD5226914.1"/>
    <property type="molecule type" value="Genomic_DNA"/>
</dbReference>
<evidence type="ECO:0000313" key="22">
    <source>
        <dbReference type="WBParaSite" id="BXY_0765600.1"/>
    </source>
</evidence>
<dbReference type="GO" id="GO:1902975">
    <property type="term" value="P:mitotic DNA replication initiation"/>
    <property type="evidence" value="ECO:0007669"/>
    <property type="project" value="TreeGrafter"/>
</dbReference>
<dbReference type="WBParaSite" id="BXY_0765600.1">
    <property type="protein sequence ID" value="BXY_0765600.1"/>
    <property type="gene ID" value="BXY_0765600"/>
</dbReference>
<dbReference type="InterPro" id="IPR018525">
    <property type="entry name" value="MCM_CS"/>
</dbReference>
<dbReference type="Pfam" id="PF12619">
    <property type="entry name" value="MCM2_N"/>
    <property type="match status" value="1"/>
</dbReference>
<keyword evidence="9" id="KW-0378">Hydrolase</keyword>
<dbReference type="Pfam" id="PF00493">
    <property type="entry name" value="MCM"/>
    <property type="match status" value="1"/>
</dbReference>
<dbReference type="Gene3D" id="3.40.50.300">
    <property type="entry name" value="P-loop containing nucleotide triphosphate hydrolases"/>
    <property type="match status" value="1"/>
</dbReference>
<dbReference type="GO" id="GO:0042555">
    <property type="term" value="C:MCM complex"/>
    <property type="evidence" value="ECO:0007669"/>
    <property type="project" value="InterPro"/>
</dbReference>
<evidence type="ECO:0000256" key="16">
    <source>
        <dbReference type="SAM" id="MobiDB-lite"/>
    </source>
</evidence>
<keyword evidence="5" id="KW-0235">DNA replication</keyword>
<dbReference type="Gene3D" id="2.20.28.10">
    <property type="match status" value="1"/>
</dbReference>
<dbReference type="InterPro" id="IPR033762">
    <property type="entry name" value="MCM_OB"/>
</dbReference>
<dbReference type="PRINTS" id="PR01657">
    <property type="entry name" value="MCMFAMILY"/>
</dbReference>
<dbReference type="PRINTS" id="PR01658">
    <property type="entry name" value="MCMPROTEIN2"/>
</dbReference>
<evidence type="ECO:0000256" key="11">
    <source>
        <dbReference type="ARBA" id="ARBA00022833"/>
    </source>
</evidence>
<dbReference type="InterPro" id="IPR031327">
    <property type="entry name" value="MCM"/>
</dbReference>
<evidence type="ECO:0000256" key="9">
    <source>
        <dbReference type="ARBA" id="ARBA00022801"/>
    </source>
</evidence>
<keyword evidence="6" id="KW-0479">Metal-binding</keyword>
<dbReference type="Pfam" id="PF17855">
    <property type="entry name" value="MCM_lid"/>
    <property type="match status" value="1"/>
</dbReference>
<keyword evidence="21" id="KW-1185">Reference proteome</keyword>
<reference evidence="19" key="2">
    <citation type="submission" date="2020-08" db="EMBL/GenBank/DDBJ databases">
        <authorList>
            <person name="Kikuchi T."/>
        </authorList>
    </citation>
    <scope>NUCLEOTIDE SEQUENCE</scope>
    <source>
        <strain evidence="18">Ka4C1</strain>
    </source>
</reference>
<dbReference type="InterPro" id="IPR041562">
    <property type="entry name" value="MCM_lid"/>
</dbReference>
<dbReference type="SUPFAM" id="SSF50249">
    <property type="entry name" value="Nucleic acid-binding proteins"/>
    <property type="match status" value="1"/>
</dbReference>
<evidence type="ECO:0000256" key="14">
    <source>
        <dbReference type="ARBA" id="ARBA00023242"/>
    </source>
</evidence>
<dbReference type="AlphaFoldDB" id="A0A1I7S3S5"/>
<evidence type="ECO:0000256" key="1">
    <source>
        <dbReference type="ARBA" id="ARBA00004123"/>
    </source>
</evidence>
<comment type="subcellular location">
    <subcellularLocation>
        <location evidence="1">Nucleus</location>
    </subcellularLocation>
</comment>
<dbReference type="PROSITE" id="PS00847">
    <property type="entry name" value="MCM_1"/>
    <property type="match status" value="1"/>
</dbReference>
<dbReference type="InterPro" id="IPR003593">
    <property type="entry name" value="AAA+_ATPase"/>
</dbReference>
<evidence type="ECO:0000256" key="15">
    <source>
        <dbReference type="ARBA" id="ARBA00023306"/>
    </source>
</evidence>
<dbReference type="GO" id="GO:0005634">
    <property type="term" value="C:nucleus"/>
    <property type="evidence" value="ECO:0007669"/>
    <property type="project" value="UniProtKB-SubCell"/>
</dbReference>
<dbReference type="InterPro" id="IPR027417">
    <property type="entry name" value="P-loop_NTPase"/>
</dbReference>
<reference evidence="22" key="1">
    <citation type="submission" date="2016-11" db="UniProtKB">
        <authorList>
            <consortium name="WormBaseParasite"/>
        </authorList>
    </citation>
    <scope>IDENTIFICATION</scope>
</reference>
<keyword evidence="12" id="KW-0067">ATP-binding</keyword>
<dbReference type="SUPFAM" id="SSF52540">
    <property type="entry name" value="P-loop containing nucleoside triphosphate hydrolases"/>
    <property type="match status" value="1"/>
</dbReference>
<evidence type="ECO:0000313" key="20">
    <source>
        <dbReference type="Proteomes" id="UP000095284"/>
    </source>
</evidence>
<keyword evidence="14" id="KW-0539">Nucleus</keyword>
<dbReference type="PANTHER" id="PTHR11630:SF44">
    <property type="entry name" value="DNA REPLICATION LICENSING FACTOR MCM2"/>
    <property type="match status" value="1"/>
</dbReference>
<dbReference type="Gene3D" id="3.30.1640.10">
    <property type="entry name" value="mini-chromosome maintenance (MCM) complex, chain A, domain 1"/>
    <property type="match status" value="1"/>
</dbReference>
<comment type="similarity">
    <text evidence="2">Belongs to the MCM family.</text>
</comment>
<dbReference type="SMART" id="SM00382">
    <property type="entry name" value="AAA"/>
    <property type="match status" value="1"/>
</dbReference>
<proteinExistence type="inferred from homology"/>
<feature type="domain" description="MCM C-terminal AAA(+) ATPase" evidence="17">
    <location>
        <begin position="458"/>
        <end position="664"/>
    </location>
</feature>
<evidence type="ECO:0000313" key="19">
    <source>
        <dbReference type="EMBL" id="CAG9116496.1"/>
    </source>
</evidence>
<dbReference type="Proteomes" id="UP000095284">
    <property type="component" value="Unplaced"/>
</dbReference>
<dbReference type="InterPro" id="IPR027925">
    <property type="entry name" value="MCM_N"/>
</dbReference>
<dbReference type="GO" id="GO:0016787">
    <property type="term" value="F:hydrolase activity"/>
    <property type="evidence" value="ECO:0007669"/>
    <property type="project" value="UniProtKB-KW"/>
</dbReference>
<dbReference type="Gene3D" id="2.40.50.140">
    <property type="entry name" value="Nucleic acid-binding proteins"/>
    <property type="match status" value="1"/>
</dbReference>
<dbReference type="Pfam" id="PF14551">
    <property type="entry name" value="MCM_N"/>
    <property type="match status" value="1"/>
</dbReference>
<dbReference type="GO" id="GO:0008270">
    <property type="term" value="F:zinc ion binding"/>
    <property type="evidence" value="ECO:0007669"/>
    <property type="project" value="UniProtKB-KW"/>
</dbReference>
<feature type="compositionally biased region" description="Low complexity" evidence="16">
    <location>
        <begin position="10"/>
        <end position="22"/>
    </location>
</feature>
<protein>
    <recommendedName>
        <fullName evidence="4">DNA replication licensing factor MCM2</fullName>
        <ecNumber evidence="3">3.6.4.12</ecNumber>
    </recommendedName>
</protein>
<keyword evidence="7" id="KW-0547">Nucleotide-binding</keyword>
<keyword evidence="11" id="KW-0862">Zinc</keyword>
<organism evidence="20 22">
    <name type="scientific">Bursaphelenchus xylophilus</name>
    <name type="common">Pinewood nematode worm</name>
    <name type="synonym">Aphelenchoides xylophilus</name>
    <dbReference type="NCBI Taxonomy" id="6326"/>
    <lineage>
        <taxon>Eukaryota</taxon>
        <taxon>Metazoa</taxon>
        <taxon>Ecdysozoa</taxon>
        <taxon>Nematoda</taxon>
        <taxon>Chromadorea</taxon>
        <taxon>Rhabditida</taxon>
        <taxon>Tylenchina</taxon>
        <taxon>Tylenchomorpha</taxon>
        <taxon>Aphelenchoidea</taxon>
        <taxon>Aphelenchoididae</taxon>
        <taxon>Bursaphelenchus</taxon>
    </lineage>
</organism>
<accession>A0A1I7S3S5</accession>
<feature type="compositionally biased region" description="Basic and acidic residues" evidence="16">
    <location>
        <begin position="67"/>
        <end position="76"/>
    </location>
</feature>
<keyword evidence="15" id="KW-0131">Cell cycle</keyword>
<dbReference type="InterPro" id="IPR059098">
    <property type="entry name" value="WHD_MCM2"/>
</dbReference>
<keyword evidence="8" id="KW-0863">Zinc-finger</keyword>
<sequence length="888" mass="100681">MSDHNDENQSIASSAGVSSGPSGNHGSQNVDAMSPRTDHDDIAELFGDERENYELEEEDGEDLFGDDMMRDYRPQPELDQLSASGLDDEDVSEISFGARRAAEREMAERDNLGMDGELFYESGDEEETRRRRRRRQKEADDEVEMEVEEEEDIPIDTLENLRDRTVRDHVSDEAVGREIERRFKHFLRSFKDDKGQLKYISVIKEMAAHNKESIEVEFADLAGEGGETNICYFLPEAPVQVLKRLDNAATAVVNSIFSWYHKVTPLVSVRIRGLPVEEEIRSLRHIHLNTLIKTTGVVTITTGILPQLTVAKYNCEACSYVIGPFIQRQDEESKPTTCPSCQSRGPFTLNVEETVYHNYQRITIQESPNLVAAGRLPRSKDVILLGDLCDSCKPGDIIELTGIYTSNYDGSMNNKQGFPVFNTMILANHIICKDQLESDELTDEDIKLIRELSKDPQIADRIFASIAPTIYGHDDIKKAIALALFRGEPKNPHGKHTLRGDINVLLCGDPGTAKSQFLRYVSHLAPRSVLTTGQGASSVGLTAYVQRHPVTREWTLEAGAMVLADQGVCLIDEFDKMQDHDRTSIHEAMEQQSISVSKAGIVTSLRARCTVIAAANPIGGRYDSSRTFADNVGLTEPILSRFDILCVVRDTVDSTEDDLLADFVINNHRRMHPDEQKINGSEEPAMPTRDEITGIEFIPQQLLRKYIAYARENVHPKLQISEDSVMRLYSELREQSKVTGSVVVTLRSAESMIRMAEAHAKLFLRQYVTDEDMKAVTRILLECFINTQKASVMKQMRQKFTRQLNFKRDVNEILMYYLKQMIRQKRFFEKSRHSQDDENAQIVIKESDLLEKAKEMKLGNLDSFYSSRTFQTNHFKFDAANKTISQVY</sequence>
<dbReference type="InterPro" id="IPR012340">
    <property type="entry name" value="NA-bd_OB-fold"/>
</dbReference>
<name>A0A1I7S3S5_BURXY</name>
<feature type="region of interest" description="Disordered" evidence="16">
    <location>
        <begin position="1"/>
        <end position="90"/>
    </location>
</feature>
<dbReference type="GO" id="GO:0005524">
    <property type="term" value="F:ATP binding"/>
    <property type="evidence" value="ECO:0007669"/>
    <property type="project" value="UniProtKB-KW"/>
</dbReference>
<gene>
    <name evidence="18" type="ORF">BXYJ_LOCUS9459</name>
</gene>
<dbReference type="InterPro" id="IPR001208">
    <property type="entry name" value="MCM_dom"/>
</dbReference>
<feature type="compositionally biased region" description="Basic and acidic residues" evidence="16">
    <location>
        <begin position="36"/>
        <end position="53"/>
    </location>
</feature>
<dbReference type="GO" id="GO:0043138">
    <property type="term" value="F:3'-5' DNA helicase activity"/>
    <property type="evidence" value="ECO:0007669"/>
    <property type="project" value="TreeGrafter"/>
</dbReference>
<dbReference type="EC" id="3.6.4.12" evidence="3"/>
<dbReference type="SMART" id="SM00350">
    <property type="entry name" value="MCM"/>
    <property type="match status" value="1"/>
</dbReference>
<dbReference type="EMBL" id="CAJFCV020000004">
    <property type="protein sequence ID" value="CAG9116496.1"/>
    <property type="molecule type" value="Genomic_DNA"/>
</dbReference>
<evidence type="ECO:0000256" key="7">
    <source>
        <dbReference type="ARBA" id="ARBA00022741"/>
    </source>
</evidence>
<evidence type="ECO:0000256" key="12">
    <source>
        <dbReference type="ARBA" id="ARBA00022840"/>
    </source>
</evidence>
<dbReference type="SMR" id="A0A1I7S3S5"/>
<dbReference type="Pfam" id="PF23669">
    <property type="entry name" value="WHD_MCM2"/>
    <property type="match status" value="1"/>
</dbReference>
<dbReference type="eggNOG" id="KOG0477">
    <property type="taxonomic scope" value="Eukaryota"/>
</dbReference>
<dbReference type="FunFam" id="3.40.50.300:FF:000138">
    <property type="entry name" value="DNA helicase"/>
    <property type="match status" value="1"/>
</dbReference>
<evidence type="ECO:0000313" key="21">
    <source>
        <dbReference type="Proteomes" id="UP000659654"/>
    </source>
</evidence>
<dbReference type="InterPro" id="IPR008045">
    <property type="entry name" value="MCM2"/>
</dbReference>
<evidence type="ECO:0000256" key="6">
    <source>
        <dbReference type="ARBA" id="ARBA00022723"/>
    </source>
</evidence>
<evidence type="ECO:0000256" key="2">
    <source>
        <dbReference type="ARBA" id="ARBA00008010"/>
    </source>
</evidence>
<feature type="region of interest" description="Disordered" evidence="16">
    <location>
        <begin position="108"/>
        <end position="142"/>
    </location>
</feature>
<keyword evidence="13" id="KW-0238">DNA-binding</keyword>
<dbReference type="Proteomes" id="UP000582659">
    <property type="component" value="Unassembled WGS sequence"/>
</dbReference>